<dbReference type="GO" id="GO:0051693">
    <property type="term" value="P:actin filament capping"/>
    <property type="evidence" value="ECO:0007669"/>
    <property type="project" value="UniProtKB-KW"/>
</dbReference>
<evidence type="ECO:0000256" key="2">
    <source>
        <dbReference type="ARBA" id="ARBA00022467"/>
    </source>
</evidence>
<keyword evidence="2" id="KW-0117">Actin capping</keyword>
<evidence type="ECO:0000256" key="1">
    <source>
        <dbReference type="ARBA" id="ARBA00008418"/>
    </source>
</evidence>
<name>A7RGV1_NEMVE</name>
<evidence type="ECO:0000259" key="5">
    <source>
        <dbReference type="Pfam" id="PF00626"/>
    </source>
</evidence>
<protein>
    <recommendedName>
        <fullName evidence="5">Gelsolin-like domain-containing protein</fullName>
    </recommendedName>
</protein>
<dbReference type="PRINTS" id="PR00597">
    <property type="entry name" value="GELSOLIN"/>
</dbReference>
<dbReference type="CDD" id="cd11290">
    <property type="entry name" value="gelsolin_S1_like"/>
    <property type="match status" value="1"/>
</dbReference>
<dbReference type="PhylomeDB" id="A7RGV1"/>
<reference evidence="6 7" key="1">
    <citation type="journal article" date="2007" name="Science">
        <title>Sea anemone genome reveals ancestral eumetazoan gene repertoire and genomic organization.</title>
        <authorList>
            <person name="Putnam N.H."/>
            <person name="Srivastava M."/>
            <person name="Hellsten U."/>
            <person name="Dirks B."/>
            <person name="Chapman J."/>
            <person name="Salamov A."/>
            <person name="Terry A."/>
            <person name="Shapiro H."/>
            <person name="Lindquist E."/>
            <person name="Kapitonov V.V."/>
            <person name="Jurka J."/>
            <person name="Genikhovich G."/>
            <person name="Grigoriev I.V."/>
            <person name="Lucas S.M."/>
            <person name="Steele R.E."/>
            <person name="Finnerty J.R."/>
            <person name="Technau U."/>
            <person name="Martindale M.Q."/>
            <person name="Rokhsar D.S."/>
        </authorList>
    </citation>
    <scope>NUCLEOTIDE SEQUENCE [LARGE SCALE GENOMIC DNA]</scope>
    <source>
        <strain evidence="7">CH2 X CH6</strain>
    </source>
</reference>
<organism evidence="6 7">
    <name type="scientific">Nematostella vectensis</name>
    <name type="common">Starlet sea anemone</name>
    <dbReference type="NCBI Taxonomy" id="45351"/>
    <lineage>
        <taxon>Eukaryota</taxon>
        <taxon>Metazoa</taxon>
        <taxon>Cnidaria</taxon>
        <taxon>Anthozoa</taxon>
        <taxon>Hexacorallia</taxon>
        <taxon>Actiniaria</taxon>
        <taxon>Edwardsiidae</taxon>
        <taxon>Nematostella</taxon>
    </lineage>
</organism>
<comment type="similarity">
    <text evidence="1">Belongs to the villin/gelsolin family.</text>
</comment>
<evidence type="ECO:0000256" key="3">
    <source>
        <dbReference type="ARBA" id="ARBA00022737"/>
    </source>
</evidence>
<accession>A7RGV1</accession>
<dbReference type="AlphaFoldDB" id="A7RGV1"/>
<dbReference type="FunFam" id="3.40.20.10:FF:000043">
    <property type="entry name" value="macrophage-capping protein-like isoform X2"/>
    <property type="match status" value="1"/>
</dbReference>
<sequence>MSKKGLTKQKKTELKDSNLALFGTDIERNVKKSAAEGEVAWKNAGEKVGLQIWRINKFKVEEWPKEKYGQFYAGDSYIILWTYEEKEDTELCYDLHFWIGRGSTQDEYGTAAYKTVELDTYLNDVPVQHREIMNHESDMFKTYFKSITYLKGGAETGFNQVKPKEYKPRILKVSGDKVYVRIILYTYQ</sequence>
<dbReference type="SUPFAM" id="SSF55753">
    <property type="entry name" value="Actin depolymerizing proteins"/>
    <property type="match status" value="1"/>
</dbReference>
<keyword evidence="7" id="KW-1185">Reference proteome</keyword>
<dbReference type="InParanoid" id="A7RGV1"/>
<gene>
    <name evidence="6" type="ORF">NEMVEDRAFT_v1g81172</name>
</gene>
<keyword evidence="3" id="KW-0677">Repeat</keyword>
<dbReference type="InterPro" id="IPR029006">
    <property type="entry name" value="ADF-H/Gelsolin-like_dom_sf"/>
</dbReference>
<evidence type="ECO:0000313" key="7">
    <source>
        <dbReference type="Proteomes" id="UP000001593"/>
    </source>
</evidence>
<dbReference type="EMBL" id="DS469510">
    <property type="protein sequence ID" value="EDO49236.1"/>
    <property type="molecule type" value="Genomic_DNA"/>
</dbReference>
<dbReference type="OMA" id="HAEINAP"/>
<dbReference type="GO" id="GO:0051015">
    <property type="term" value="F:actin filament binding"/>
    <property type="evidence" value="ECO:0007669"/>
    <property type="project" value="InterPro"/>
</dbReference>
<dbReference type="Gene3D" id="3.40.20.10">
    <property type="entry name" value="Severin"/>
    <property type="match status" value="1"/>
</dbReference>
<evidence type="ECO:0000313" key="6">
    <source>
        <dbReference type="EMBL" id="EDO49236.1"/>
    </source>
</evidence>
<dbReference type="STRING" id="45351.A7RGV1"/>
<dbReference type="HOGENOM" id="CLU_002568_4_1_1"/>
<dbReference type="eggNOG" id="KOG0443">
    <property type="taxonomic scope" value="Eukaryota"/>
</dbReference>
<proteinExistence type="inferred from homology"/>
<dbReference type="InterPro" id="IPR007122">
    <property type="entry name" value="Villin/Gelsolin"/>
</dbReference>
<evidence type="ECO:0000256" key="4">
    <source>
        <dbReference type="ARBA" id="ARBA00023203"/>
    </source>
</evidence>
<dbReference type="PANTHER" id="PTHR11977:SF130">
    <property type="entry name" value="SEVERIN"/>
    <property type="match status" value="1"/>
</dbReference>
<feature type="domain" description="Gelsolin-like" evidence="5">
    <location>
        <begin position="62"/>
        <end position="140"/>
    </location>
</feature>
<dbReference type="InterPro" id="IPR007123">
    <property type="entry name" value="Gelsolin-like_dom"/>
</dbReference>
<dbReference type="PANTHER" id="PTHR11977">
    <property type="entry name" value="VILLIN"/>
    <property type="match status" value="1"/>
</dbReference>
<dbReference type="SMART" id="SM00262">
    <property type="entry name" value="GEL"/>
    <property type="match status" value="1"/>
</dbReference>
<dbReference type="Pfam" id="PF00626">
    <property type="entry name" value="Gelsolin"/>
    <property type="match status" value="1"/>
</dbReference>
<keyword evidence="4" id="KW-0009">Actin-binding</keyword>
<dbReference type="Proteomes" id="UP000001593">
    <property type="component" value="Unassembled WGS sequence"/>
</dbReference>